<accession>A0A164R2Z3</accession>
<organism evidence="1 2">
    <name type="scientific">Sistotremastrum niveocremeum HHB9708</name>
    <dbReference type="NCBI Taxonomy" id="1314777"/>
    <lineage>
        <taxon>Eukaryota</taxon>
        <taxon>Fungi</taxon>
        <taxon>Dikarya</taxon>
        <taxon>Basidiomycota</taxon>
        <taxon>Agaricomycotina</taxon>
        <taxon>Agaricomycetes</taxon>
        <taxon>Sistotremastrales</taxon>
        <taxon>Sistotremastraceae</taxon>
        <taxon>Sertulicium</taxon>
        <taxon>Sertulicium niveocremeum</taxon>
    </lineage>
</organism>
<dbReference type="Proteomes" id="UP000076722">
    <property type="component" value="Unassembled WGS sequence"/>
</dbReference>
<sequence length="80" mass="9168">MCQRVMTGQKYVCGHFIPVQVAATIDCGNRRCEKSINHPDHCHRVGCTTRWGPDKEQIVETVAQRCRSCESFEHGHADRR</sequence>
<evidence type="ECO:0000313" key="2">
    <source>
        <dbReference type="Proteomes" id="UP000076722"/>
    </source>
</evidence>
<dbReference type="EMBL" id="KV419423">
    <property type="protein sequence ID" value="KZS90206.1"/>
    <property type="molecule type" value="Genomic_DNA"/>
</dbReference>
<evidence type="ECO:0000313" key="1">
    <source>
        <dbReference type="EMBL" id="KZS90206.1"/>
    </source>
</evidence>
<keyword evidence="2" id="KW-1185">Reference proteome</keyword>
<dbReference type="AlphaFoldDB" id="A0A164R2Z3"/>
<protein>
    <submittedName>
        <fullName evidence="1">Uncharacterized protein</fullName>
    </submittedName>
</protein>
<proteinExistence type="predicted"/>
<name>A0A164R2Z3_9AGAM</name>
<dbReference type="OrthoDB" id="3132318at2759"/>
<reference evidence="1 2" key="1">
    <citation type="journal article" date="2016" name="Mol. Biol. Evol.">
        <title>Comparative Genomics of Early-Diverging Mushroom-Forming Fungi Provides Insights into the Origins of Lignocellulose Decay Capabilities.</title>
        <authorList>
            <person name="Nagy L.G."/>
            <person name="Riley R."/>
            <person name="Tritt A."/>
            <person name="Adam C."/>
            <person name="Daum C."/>
            <person name="Floudas D."/>
            <person name="Sun H."/>
            <person name="Yadav J.S."/>
            <person name="Pangilinan J."/>
            <person name="Larsson K.H."/>
            <person name="Matsuura K."/>
            <person name="Barry K."/>
            <person name="Labutti K."/>
            <person name="Kuo R."/>
            <person name="Ohm R.A."/>
            <person name="Bhattacharya S.S."/>
            <person name="Shirouzu T."/>
            <person name="Yoshinaga Y."/>
            <person name="Martin F.M."/>
            <person name="Grigoriev I.V."/>
            <person name="Hibbett D.S."/>
        </authorList>
    </citation>
    <scope>NUCLEOTIDE SEQUENCE [LARGE SCALE GENOMIC DNA]</scope>
    <source>
        <strain evidence="1 2">HHB9708</strain>
    </source>
</reference>
<gene>
    <name evidence="1" type="ORF">SISNIDRAFT_458161</name>
</gene>